<feature type="compositionally biased region" description="Polar residues" evidence="1">
    <location>
        <begin position="139"/>
        <end position="151"/>
    </location>
</feature>
<proteinExistence type="predicted"/>
<feature type="domain" description="Sfi1 spindle body" evidence="2">
    <location>
        <begin position="426"/>
        <end position="778"/>
    </location>
</feature>
<gene>
    <name evidence="3" type="ORF">HYPSUDRAFT_1092898</name>
</gene>
<accession>A0A0D2NUM9</accession>
<feature type="compositionally biased region" description="Basic and acidic residues" evidence="1">
    <location>
        <begin position="1015"/>
        <end position="1024"/>
    </location>
</feature>
<protein>
    <recommendedName>
        <fullName evidence="2">Sfi1 spindle body domain-containing protein</fullName>
    </recommendedName>
</protein>
<dbReference type="AlphaFoldDB" id="A0A0D2NUM9"/>
<evidence type="ECO:0000313" key="3">
    <source>
        <dbReference type="EMBL" id="KJA20236.1"/>
    </source>
</evidence>
<feature type="region of interest" description="Disordered" evidence="1">
    <location>
        <begin position="127"/>
        <end position="164"/>
    </location>
</feature>
<dbReference type="Proteomes" id="UP000054270">
    <property type="component" value="Unassembled WGS sequence"/>
</dbReference>
<evidence type="ECO:0000313" key="4">
    <source>
        <dbReference type="Proteomes" id="UP000054270"/>
    </source>
</evidence>
<feature type="region of interest" description="Disordered" evidence="1">
    <location>
        <begin position="1045"/>
        <end position="1076"/>
    </location>
</feature>
<dbReference type="InterPro" id="IPR013665">
    <property type="entry name" value="Sfi1_dom"/>
</dbReference>
<evidence type="ECO:0000259" key="2">
    <source>
        <dbReference type="Pfam" id="PF08457"/>
    </source>
</evidence>
<dbReference type="Pfam" id="PF08457">
    <property type="entry name" value="Sfi1"/>
    <property type="match status" value="1"/>
</dbReference>
<feature type="region of interest" description="Disordered" evidence="1">
    <location>
        <begin position="973"/>
        <end position="1028"/>
    </location>
</feature>
<reference evidence="4" key="1">
    <citation type="submission" date="2014-04" db="EMBL/GenBank/DDBJ databases">
        <title>Evolutionary Origins and Diversification of the Mycorrhizal Mutualists.</title>
        <authorList>
            <consortium name="DOE Joint Genome Institute"/>
            <consortium name="Mycorrhizal Genomics Consortium"/>
            <person name="Kohler A."/>
            <person name="Kuo A."/>
            <person name="Nagy L.G."/>
            <person name="Floudas D."/>
            <person name="Copeland A."/>
            <person name="Barry K.W."/>
            <person name="Cichocki N."/>
            <person name="Veneault-Fourrey C."/>
            <person name="LaButti K."/>
            <person name="Lindquist E.A."/>
            <person name="Lipzen A."/>
            <person name="Lundell T."/>
            <person name="Morin E."/>
            <person name="Murat C."/>
            <person name="Riley R."/>
            <person name="Ohm R."/>
            <person name="Sun H."/>
            <person name="Tunlid A."/>
            <person name="Henrissat B."/>
            <person name="Grigoriev I.V."/>
            <person name="Hibbett D.S."/>
            <person name="Martin F."/>
        </authorList>
    </citation>
    <scope>NUCLEOTIDE SEQUENCE [LARGE SCALE GENOMIC DNA]</scope>
    <source>
        <strain evidence="4">FD-334 SS-4</strain>
    </source>
</reference>
<feature type="region of interest" description="Disordered" evidence="1">
    <location>
        <begin position="1"/>
        <end position="20"/>
    </location>
</feature>
<sequence length="1117" mass="130868">MHRFQPARASSPGRAHAHDSSAITDITQSANSTVAPELQHLSADDVDILDAVIKRAGPSATTFFTIFKAYSDVLNDRGLDPQEVVYYGKLLKLGTLKGKNWGDKWEMVKAQLVQNVTVNPTLKSLQAESGYRPYPPSESGLSDDQYSSVSQAHVPKRYAGPPSSKLADVRRLKSIFHSPKPVEVAEKKAMRHTNFSLDATEFPILASIAQRTNMIKHSSPSPNSEEDGATSSPVPPSYKSTVFDLTPPIPIRHRSARSERPILPPTFTAHQRPIPSAPREKARVVDLDDAWKNVKMEQDEKFADKFREDMLLARCWEMWRQGFLWITTTHQQIGEARDKLLLRLSIQRWQTQLTVRRNRESDMVKRFDVYRSRIFWGAWQAKLKQRRQIAWRNDMRQKLRAMKSKTDARLVSAAWKKWRQLYLGHHAGFHYQANLMHRCLSRWKHRLLHADDMQNLAIQFSDGTQFARLRRSWIAWINAIGMRRDERVMVERVNSRIVANSLDIWRKRMEIVKVANRFRDQMIMKHSLRKWKASQRSLRVLESRAKKHLLRQDEFLLRAIVRIWRARMRGKRLEQFKTVLVLKKAWRSWRARVESHHANLALSNKFLQQIDARLAASALTRWRQVLTTHRNAHQYAVDFNATHLRSRALLLWRLRLRDSHQSAKVARWANRFFATRKAWKVWLTAMEEGKRQEKLRQWDISKSRKILNVWRHRAKEGQYFRQCEAIIRGGVKRRIISHTLAKWTNRVIELKSRELDLVHRYDISLMKSAFVKWKISHRQNIEAASLLENYLLVKQEDVLRRAFQRWLTAKRAAEHRRINHERKEAHLRQVAITSAWERWRERFKEEKLRPLEYELILADQRNVLSWAFTIWLSKTFSLPAVRFHSKHIKHNFFQKWRNAMPNALRVKKARETDRFNTIVRTFEKWMQAYKTKITLKAVARAKSLRLPSTSPRQIIAKSRPLYAAPQSIYTRRAQSIQDDDSQVEDASLTDPHKSSARLQLRSVKPRSARSPARSEYAESSHHQNDNVNHAKISFVPRIEFIKSKPRSERSLPRSDYGMTGTRLPSPVRSIVSMPDRNSRTQQAVSSVDPDFNPGQTAIPGTLWTVIKDLPQRRSRNL</sequence>
<dbReference type="STRING" id="945553.A0A0D2NUM9"/>
<dbReference type="OMA" id="RFFNGWR"/>
<evidence type="ECO:0000256" key="1">
    <source>
        <dbReference type="SAM" id="MobiDB-lite"/>
    </source>
</evidence>
<dbReference type="EMBL" id="KN817569">
    <property type="protein sequence ID" value="KJA20236.1"/>
    <property type="molecule type" value="Genomic_DNA"/>
</dbReference>
<keyword evidence="4" id="KW-1185">Reference proteome</keyword>
<organism evidence="3 4">
    <name type="scientific">Hypholoma sublateritium (strain FD-334 SS-4)</name>
    <dbReference type="NCBI Taxonomy" id="945553"/>
    <lineage>
        <taxon>Eukaryota</taxon>
        <taxon>Fungi</taxon>
        <taxon>Dikarya</taxon>
        <taxon>Basidiomycota</taxon>
        <taxon>Agaricomycotina</taxon>
        <taxon>Agaricomycetes</taxon>
        <taxon>Agaricomycetidae</taxon>
        <taxon>Agaricales</taxon>
        <taxon>Agaricineae</taxon>
        <taxon>Strophariaceae</taxon>
        <taxon>Hypholoma</taxon>
    </lineage>
</organism>
<dbReference type="OrthoDB" id="1933281at2759"/>
<name>A0A0D2NUM9_HYPSF</name>
<feature type="region of interest" description="Disordered" evidence="1">
    <location>
        <begin position="215"/>
        <end position="239"/>
    </location>
</feature>